<evidence type="ECO:0000313" key="1">
    <source>
        <dbReference type="EMBL" id="NLR21709.1"/>
    </source>
</evidence>
<keyword evidence="4" id="KW-1185">Reference proteome</keyword>
<dbReference type="Proteomes" id="UP000646877">
    <property type="component" value="Unassembled WGS sequence"/>
</dbReference>
<sequence>MKLVNIVALSCIVALSGCESTPQENNSLPTGSKYASTKFSPKAVTARVEFSAQCKFKTDKQGISEFLGLFVPAAIELAVDSLVGAVQKAGEDKTKSLSAYTDKHFYRVKTGLDGYDSNPATSCMALFIPNNDPNATTFSNQYALYSAEFGAYSLTAEPAFFMEMFVEKSADGKMFRLHPIFLLKTKHLHGSNSGNVKDMVIALDFRKPSGTGDSDTFATSLIELSDLQLGTIYDSDALKGTVTPWMKLPGVETERSQLIEDLKSSISEVNALQRELCLDAYHYNLYPDVRKNHQVTDPYLKNLATNIKCQDIPWKDESHVAIATYDTAYKKAKFSTEETLKHSLVVNQAGKESEAEKKLLKLTDTSTRNAESFAALKAIGPKMDSLEKHENKVTRVKKKVSEVAKYGGHFELFAEIVEVKEGNKFFKALGTILGASKDPLKDYLKGKYDPATKAAAAATAATEKETNTQAKFDLKVKLFEAEKQVELATIAIGNAKDATELATANANLRKAQLEVEEYQRRLALLP</sequence>
<name>A0A8I2KLJ4_9GAMM</name>
<reference evidence="1" key="1">
    <citation type="submission" date="2019-10" db="EMBL/GenBank/DDBJ databases">
        <authorList>
            <person name="Paulsen S."/>
        </authorList>
    </citation>
    <scope>NUCLEOTIDE SEQUENCE</scope>
    <source>
        <strain evidence="1">LMG 19692</strain>
    </source>
</reference>
<evidence type="ECO:0000313" key="4">
    <source>
        <dbReference type="Proteomes" id="UP001304419"/>
    </source>
</evidence>
<gene>
    <name evidence="1" type="ORF">F9Y85_10320</name>
    <name evidence="2" type="ORF">R5H13_16710</name>
</gene>
<dbReference type="EMBL" id="CP137578">
    <property type="protein sequence ID" value="WOX28249.1"/>
    <property type="molecule type" value="Genomic_DNA"/>
</dbReference>
<proteinExistence type="predicted"/>
<dbReference type="PROSITE" id="PS51257">
    <property type="entry name" value="PROKAR_LIPOPROTEIN"/>
    <property type="match status" value="1"/>
</dbReference>
<dbReference type="EMBL" id="WEIA01000005">
    <property type="protein sequence ID" value="NLR21709.1"/>
    <property type="molecule type" value="Genomic_DNA"/>
</dbReference>
<evidence type="ECO:0000313" key="3">
    <source>
        <dbReference type="Proteomes" id="UP000646877"/>
    </source>
</evidence>
<protein>
    <recommendedName>
        <fullName evidence="5">Lipoprotein</fullName>
    </recommendedName>
</protein>
<dbReference type="Proteomes" id="UP001304419">
    <property type="component" value="Chromosome 1"/>
</dbReference>
<dbReference type="RefSeq" id="WP_193521853.1">
    <property type="nucleotide sequence ID" value="NZ_CBCSDF010000010.1"/>
</dbReference>
<organism evidence="1 3">
    <name type="scientific">Pseudoalteromonas maricaloris</name>
    <dbReference type="NCBI Taxonomy" id="184924"/>
    <lineage>
        <taxon>Bacteria</taxon>
        <taxon>Pseudomonadati</taxon>
        <taxon>Pseudomonadota</taxon>
        <taxon>Gammaproteobacteria</taxon>
        <taxon>Alteromonadales</taxon>
        <taxon>Pseudoalteromonadaceae</taxon>
        <taxon>Pseudoalteromonas</taxon>
    </lineage>
</organism>
<evidence type="ECO:0008006" key="5">
    <source>
        <dbReference type="Google" id="ProtNLM"/>
    </source>
</evidence>
<accession>A0A8I2KLJ4</accession>
<dbReference type="AlphaFoldDB" id="A0A8I2KLJ4"/>
<evidence type="ECO:0000313" key="2">
    <source>
        <dbReference type="EMBL" id="WOX28249.1"/>
    </source>
</evidence>
<reference evidence="2 4" key="2">
    <citation type="submission" date="2023-10" db="EMBL/GenBank/DDBJ databases">
        <title>To unveil natural product biosynthetic capacity in Pseudoalteromonas.</title>
        <authorList>
            <person name="Wang J."/>
        </authorList>
    </citation>
    <scope>NUCLEOTIDE SEQUENCE [LARGE SCALE GENOMIC DNA]</scope>
    <source>
        <strain evidence="2 4">DSM 15914</strain>
    </source>
</reference>